<evidence type="ECO:0000313" key="3">
    <source>
        <dbReference type="Proteomes" id="UP000475862"/>
    </source>
</evidence>
<dbReference type="AlphaFoldDB" id="A0A6G0TA69"/>
<keyword evidence="1" id="KW-1133">Transmembrane helix</keyword>
<name>A0A6G0TA69_APHGL</name>
<feature type="transmembrane region" description="Helical" evidence="1">
    <location>
        <begin position="125"/>
        <end position="153"/>
    </location>
</feature>
<comment type="caution">
    <text evidence="2">The sequence shown here is derived from an EMBL/GenBank/DDBJ whole genome shotgun (WGS) entry which is preliminary data.</text>
</comment>
<gene>
    <name evidence="2" type="ORF">AGLY_012157</name>
</gene>
<organism evidence="2 3">
    <name type="scientific">Aphis glycines</name>
    <name type="common">Soybean aphid</name>
    <dbReference type="NCBI Taxonomy" id="307491"/>
    <lineage>
        <taxon>Eukaryota</taxon>
        <taxon>Metazoa</taxon>
        <taxon>Ecdysozoa</taxon>
        <taxon>Arthropoda</taxon>
        <taxon>Hexapoda</taxon>
        <taxon>Insecta</taxon>
        <taxon>Pterygota</taxon>
        <taxon>Neoptera</taxon>
        <taxon>Paraneoptera</taxon>
        <taxon>Hemiptera</taxon>
        <taxon>Sternorrhyncha</taxon>
        <taxon>Aphidomorpha</taxon>
        <taxon>Aphidoidea</taxon>
        <taxon>Aphididae</taxon>
        <taxon>Aphidini</taxon>
        <taxon>Aphis</taxon>
        <taxon>Aphis</taxon>
    </lineage>
</organism>
<keyword evidence="1" id="KW-0812">Transmembrane</keyword>
<dbReference type="EMBL" id="VYZN01000048">
    <property type="protein sequence ID" value="KAE9528582.1"/>
    <property type="molecule type" value="Genomic_DNA"/>
</dbReference>
<feature type="transmembrane region" description="Helical" evidence="1">
    <location>
        <begin position="18"/>
        <end position="35"/>
    </location>
</feature>
<keyword evidence="1" id="KW-0472">Membrane</keyword>
<proteinExistence type="predicted"/>
<feature type="transmembrane region" description="Helical" evidence="1">
    <location>
        <begin position="92"/>
        <end position="113"/>
    </location>
</feature>
<protein>
    <submittedName>
        <fullName evidence="2">Uncharacterized protein</fullName>
    </submittedName>
</protein>
<dbReference type="Proteomes" id="UP000475862">
    <property type="component" value="Unassembled WGS sequence"/>
</dbReference>
<accession>A0A6G0TA69</accession>
<evidence type="ECO:0000256" key="1">
    <source>
        <dbReference type="SAM" id="Phobius"/>
    </source>
</evidence>
<sequence>MTYSHTHKIYKKFHKNRLSRFGGVRPLPLILWAWYNKLLKTNLSHIRSNDSRHFWSDIVMSFEYCLNLLPHRPRRHPSTIGHLDTTSLSLRALLVMKSLYVCILHVSICVCRYTHKRVLKGHHTYMICLHLIINIIYLRPVELIACALSALILQLHSDAWKMKITNYGVVFRNIYEEYKKNLILIVIILTNQILAKRSYLVEFGLLLEMNTNTGIDNIIVA</sequence>
<evidence type="ECO:0000313" key="2">
    <source>
        <dbReference type="EMBL" id="KAE9528582.1"/>
    </source>
</evidence>
<keyword evidence="3" id="KW-1185">Reference proteome</keyword>
<reference evidence="2 3" key="1">
    <citation type="submission" date="2019-08" db="EMBL/GenBank/DDBJ databases">
        <title>The genome of the soybean aphid Biotype 1, its phylome, world population structure and adaptation to the North American continent.</title>
        <authorList>
            <person name="Giordano R."/>
            <person name="Donthu R.K."/>
            <person name="Hernandez A.G."/>
            <person name="Wright C.L."/>
            <person name="Zimin A.V."/>
        </authorList>
    </citation>
    <scope>NUCLEOTIDE SEQUENCE [LARGE SCALE GENOMIC DNA]</scope>
    <source>
        <tissue evidence="2">Whole aphids</tissue>
    </source>
</reference>